<evidence type="ECO:0000313" key="2">
    <source>
        <dbReference type="Proteomes" id="UP000024635"/>
    </source>
</evidence>
<dbReference type="EMBL" id="JARK01000057">
    <property type="protein sequence ID" value="EYC44559.1"/>
    <property type="molecule type" value="Genomic_DNA"/>
</dbReference>
<dbReference type="AlphaFoldDB" id="A0A016WXP7"/>
<reference evidence="2" key="1">
    <citation type="journal article" date="2015" name="Nat. Genet.">
        <title>The genome and transcriptome of the zoonotic hookworm Ancylostoma ceylanicum identify infection-specific gene families.</title>
        <authorList>
            <person name="Schwarz E.M."/>
            <person name="Hu Y."/>
            <person name="Antoshechkin I."/>
            <person name="Miller M.M."/>
            <person name="Sternberg P.W."/>
            <person name="Aroian R.V."/>
        </authorList>
    </citation>
    <scope>NUCLEOTIDE SEQUENCE</scope>
    <source>
        <strain evidence="2">HY135</strain>
    </source>
</reference>
<gene>
    <name evidence="1" type="primary">Acey_s0457.g1805</name>
    <name evidence="1" type="ORF">Y032_0457g1805</name>
</gene>
<evidence type="ECO:0000313" key="1">
    <source>
        <dbReference type="EMBL" id="EYC44559.1"/>
    </source>
</evidence>
<protein>
    <submittedName>
        <fullName evidence="1">Uncharacterized protein</fullName>
    </submittedName>
</protein>
<accession>A0A016WXP7</accession>
<dbReference type="Proteomes" id="UP000024635">
    <property type="component" value="Unassembled WGS sequence"/>
</dbReference>
<comment type="caution">
    <text evidence="1">The sequence shown here is derived from an EMBL/GenBank/DDBJ whole genome shotgun (WGS) entry which is preliminary data.</text>
</comment>
<organism evidence="1 2">
    <name type="scientific">Ancylostoma ceylanicum</name>
    <dbReference type="NCBI Taxonomy" id="53326"/>
    <lineage>
        <taxon>Eukaryota</taxon>
        <taxon>Metazoa</taxon>
        <taxon>Ecdysozoa</taxon>
        <taxon>Nematoda</taxon>
        <taxon>Chromadorea</taxon>
        <taxon>Rhabditida</taxon>
        <taxon>Rhabditina</taxon>
        <taxon>Rhabditomorpha</taxon>
        <taxon>Strongyloidea</taxon>
        <taxon>Ancylostomatidae</taxon>
        <taxon>Ancylostomatinae</taxon>
        <taxon>Ancylostoma</taxon>
    </lineage>
</organism>
<proteinExistence type="predicted"/>
<sequence>MSSFTLVCPSSALSKLWLQNNLHLLLDSCLTPIVRMLINASPRLAHHDLAQEPATKNTLTNLATRGKTRQVLDNNLLSLAAHRAHAPQRNSGAHYCISANSDMRKLYAE</sequence>
<name>A0A016WXP7_9BILA</name>
<keyword evidence="2" id="KW-1185">Reference proteome</keyword>